<sequence>MEKLEKFSFIPELIQTNLKAKNSDEVIDSLSKKMEERGAVQEGYADLVKEREIEFPTGLRTPGAVIAMPHAFDKRNHASYVAVGVLEKPVHFRNMEDFEEELPVEVVFLLAIDEKKEQMSMLQVLMKIFQNKELLEGIKSIKTSEEICQKLNAFLQKL</sequence>
<dbReference type="Pfam" id="PF00359">
    <property type="entry name" value="PTS_EIIA_2"/>
    <property type="match status" value="1"/>
</dbReference>
<dbReference type="SUPFAM" id="SSF55804">
    <property type="entry name" value="Phoshotransferase/anion transport protein"/>
    <property type="match status" value="1"/>
</dbReference>
<dbReference type="PANTHER" id="PTHR47738">
    <property type="entry name" value="PTS SYSTEM FRUCTOSE-LIKE EIIA COMPONENT-RELATED"/>
    <property type="match status" value="1"/>
</dbReference>
<proteinExistence type="predicted"/>
<dbReference type="InterPro" id="IPR002178">
    <property type="entry name" value="PTS_EIIA_type-2_dom"/>
</dbReference>
<dbReference type="Gene3D" id="3.40.930.10">
    <property type="entry name" value="Mannitol-specific EII, Chain A"/>
    <property type="match status" value="1"/>
</dbReference>
<dbReference type="GeneID" id="77463017"/>
<dbReference type="EMBL" id="UHFX01000003">
    <property type="protein sequence ID" value="SUO05152.1"/>
    <property type="molecule type" value="Genomic_DNA"/>
</dbReference>
<evidence type="ECO:0000313" key="2">
    <source>
        <dbReference type="EMBL" id="SUO05152.1"/>
    </source>
</evidence>
<protein>
    <submittedName>
        <fullName evidence="2">PTS system, galactitol-specific IIA</fullName>
    </submittedName>
</protein>
<accession>A0A380LQN6</accession>
<dbReference type="RefSeq" id="WP_022790309.1">
    <property type="nucleotide sequence ID" value="NZ_CALVFN010000013.1"/>
</dbReference>
<dbReference type="OrthoDB" id="370976at2"/>
<dbReference type="PROSITE" id="PS51094">
    <property type="entry name" value="PTS_EIIA_TYPE_2"/>
    <property type="match status" value="1"/>
</dbReference>
<dbReference type="AlphaFoldDB" id="A0A380LQN6"/>
<dbReference type="InterPro" id="IPR051541">
    <property type="entry name" value="PTS_SugarTrans_NitroReg"/>
</dbReference>
<evidence type="ECO:0000259" key="1">
    <source>
        <dbReference type="PROSITE" id="PS51094"/>
    </source>
</evidence>
<gene>
    <name evidence="2" type="primary">manP</name>
    <name evidence="2" type="ORF">NCTC11087_02088</name>
</gene>
<dbReference type="CDD" id="cd00211">
    <property type="entry name" value="PTS_IIA_fru"/>
    <property type="match status" value="1"/>
</dbReference>
<dbReference type="Proteomes" id="UP000255523">
    <property type="component" value="Unassembled WGS sequence"/>
</dbReference>
<evidence type="ECO:0000313" key="3">
    <source>
        <dbReference type="Proteomes" id="UP000255523"/>
    </source>
</evidence>
<feature type="domain" description="PTS EIIA type-2" evidence="1">
    <location>
        <begin position="7"/>
        <end position="154"/>
    </location>
</feature>
<keyword evidence="3" id="KW-1185">Reference proteome</keyword>
<dbReference type="InterPro" id="IPR016152">
    <property type="entry name" value="PTrfase/Anion_transptr"/>
</dbReference>
<organism evidence="2 3">
    <name type="scientific">Faecalicoccus pleomorphus</name>
    <dbReference type="NCBI Taxonomy" id="1323"/>
    <lineage>
        <taxon>Bacteria</taxon>
        <taxon>Bacillati</taxon>
        <taxon>Bacillota</taxon>
        <taxon>Erysipelotrichia</taxon>
        <taxon>Erysipelotrichales</taxon>
        <taxon>Erysipelotrichaceae</taxon>
        <taxon>Faecalicoccus</taxon>
    </lineage>
</organism>
<name>A0A380LQN6_9FIRM</name>
<reference evidence="2 3" key="1">
    <citation type="submission" date="2018-06" db="EMBL/GenBank/DDBJ databases">
        <authorList>
            <consortium name="Pathogen Informatics"/>
            <person name="Doyle S."/>
        </authorList>
    </citation>
    <scope>NUCLEOTIDE SEQUENCE [LARGE SCALE GENOMIC DNA]</scope>
    <source>
        <strain evidence="2 3">NCTC11087</strain>
    </source>
</reference>
<dbReference type="PANTHER" id="PTHR47738:SF3">
    <property type="entry name" value="PHOSPHOTRANSFERASE SYSTEM MANNITOL_FRUCTOSE-SPECIFIC IIA DOMAIN CONTAINING PROTEIN"/>
    <property type="match status" value="1"/>
</dbReference>